<sequence>MLKHIKHVLEHDTVADKLRRRSLHFENNKQDTSSVNADRGSPITPLRTPPSGLTSAATTTSTSSFNSSSSESVTGRGGHAPVTTKNGSGRSNPSAAKCKPSTSSAVQSATNNPAAAQLSCTSAAQSYKPAASSAVQSSKPAAKSLKSTVPAAAHRRSSSASAGVKVRSSSNIPKTASGNPRACRSSLVSDSALTTVKQPGKSSTTPPQPVKIVPAGNIIPSGKVHITGMSQGVTKSMVLGPGSKSYGYGSVVRGNSYSPTTAVSSSGTLVISRGGGSEADRSWQRVMNSPNPEEAKRLGNEMFKKRSFSLALKFYDRALELSPTNAKYHSNRAAALSGLGRIGEAVVECEQAIQLDPNLARAHHRLATLLIRLGQVDSAGKHLFCVGEPSDPMVVKVLQQVDRHLNKCADARRRGLWNVVLTQASAAMESGADMSPQLVMCKVEALLKLQRLDEAQTILASSPNMELLPASFLKIRFFDMISQAYIYFVKSQIELALGRFENAVTFTEKASEIDPRNSEIKALYRNVKLIVRARDRGNELYESERYTEAIAAYTEGLKFDQYNATLLGHRAECFFKVGYWESSIEDCNHALLILPSYTKIRRQRAASYNKLERWDEAVSDYETLRKELSYDREIAESLFHAQVALKRSRGGVVLNMEFGCEVEEISTLEEFKAALTRPGVSVVLFMKVSDRQCKEMSVFMDALCIRYPSLHFLKVDIERCPGVCDAEKVRIVPTFKIYKLGTRMKEIVCPSKEALESSVRHYSL</sequence>
<dbReference type="SUPFAM" id="SSF52833">
    <property type="entry name" value="Thioredoxin-like"/>
    <property type="match status" value="1"/>
</dbReference>
<dbReference type="EMBL" id="JADBGQ010000001">
    <property type="protein sequence ID" value="KAG5416024.1"/>
    <property type="molecule type" value="Genomic_DNA"/>
</dbReference>
<comment type="caution">
    <text evidence="4">The sequence shown here is derived from an EMBL/GenBank/DDBJ whole genome shotgun (WGS) entry which is preliminary data.</text>
</comment>
<feature type="compositionally biased region" description="Low complexity" evidence="2">
    <location>
        <begin position="49"/>
        <end position="74"/>
    </location>
</feature>
<protein>
    <recommendedName>
        <fullName evidence="3">Thioredoxin domain-containing protein</fullName>
    </recommendedName>
</protein>
<dbReference type="PROSITE" id="PS50005">
    <property type="entry name" value="TPR"/>
    <property type="match status" value="2"/>
</dbReference>
<feature type="compositionally biased region" description="Polar residues" evidence="2">
    <location>
        <begin position="167"/>
        <end position="178"/>
    </location>
</feature>
<feature type="compositionally biased region" description="Polar residues" evidence="2">
    <location>
        <begin position="186"/>
        <end position="205"/>
    </location>
</feature>
<evidence type="ECO:0000256" key="2">
    <source>
        <dbReference type="SAM" id="MobiDB-lite"/>
    </source>
</evidence>
<keyword evidence="5" id="KW-1185">Reference proteome</keyword>
<evidence type="ECO:0000256" key="1">
    <source>
        <dbReference type="PROSITE-ProRule" id="PRU00339"/>
    </source>
</evidence>
<dbReference type="InterPro" id="IPR044534">
    <property type="entry name" value="TTL1-4"/>
</dbReference>
<dbReference type="InterPro" id="IPR036249">
    <property type="entry name" value="Thioredoxin-like_sf"/>
</dbReference>
<accession>A0ABQ7P2B3</accession>
<dbReference type="InterPro" id="IPR013766">
    <property type="entry name" value="Thioredoxin_domain"/>
</dbReference>
<dbReference type="Gene3D" id="3.40.30.10">
    <property type="entry name" value="Glutaredoxin"/>
    <property type="match status" value="1"/>
</dbReference>
<feature type="repeat" description="TPR" evidence="1">
    <location>
        <begin position="484"/>
        <end position="517"/>
    </location>
</feature>
<feature type="compositionally biased region" description="Polar residues" evidence="2">
    <location>
        <begin position="83"/>
        <end position="110"/>
    </location>
</feature>
<evidence type="ECO:0000313" key="5">
    <source>
        <dbReference type="Proteomes" id="UP000823674"/>
    </source>
</evidence>
<reference evidence="4 5" key="1">
    <citation type="submission" date="2021-03" db="EMBL/GenBank/DDBJ databases">
        <authorList>
            <person name="King G.J."/>
            <person name="Bancroft I."/>
            <person name="Baten A."/>
            <person name="Bloomfield J."/>
            <person name="Borpatragohain P."/>
            <person name="He Z."/>
            <person name="Irish N."/>
            <person name="Irwin J."/>
            <person name="Liu K."/>
            <person name="Mauleon R.P."/>
            <person name="Moore J."/>
            <person name="Morris R."/>
            <person name="Ostergaard L."/>
            <person name="Wang B."/>
            <person name="Wells R."/>
        </authorList>
    </citation>
    <scope>NUCLEOTIDE SEQUENCE [LARGE SCALE GENOMIC DNA]</scope>
    <source>
        <strain evidence="4">R-o-18</strain>
        <tissue evidence="4">Leaf</tissue>
    </source>
</reference>
<gene>
    <name evidence="4" type="primary">A01p050900.1_BraROA</name>
    <name evidence="4" type="ORF">IGI04_003591</name>
</gene>
<organism evidence="4 5">
    <name type="scientific">Brassica rapa subsp. trilocularis</name>
    <dbReference type="NCBI Taxonomy" id="1813537"/>
    <lineage>
        <taxon>Eukaryota</taxon>
        <taxon>Viridiplantae</taxon>
        <taxon>Streptophyta</taxon>
        <taxon>Embryophyta</taxon>
        <taxon>Tracheophyta</taxon>
        <taxon>Spermatophyta</taxon>
        <taxon>Magnoliopsida</taxon>
        <taxon>eudicotyledons</taxon>
        <taxon>Gunneridae</taxon>
        <taxon>Pentapetalae</taxon>
        <taxon>rosids</taxon>
        <taxon>malvids</taxon>
        <taxon>Brassicales</taxon>
        <taxon>Brassicaceae</taxon>
        <taxon>Brassiceae</taxon>
        <taxon>Brassica</taxon>
    </lineage>
</organism>
<dbReference type="PANTHER" id="PTHR46050:SF13">
    <property type="entry name" value="TPR REPEAT-CONTAINING THIOREDOXIN TTL2"/>
    <property type="match status" value="1"/>
</dbReference>
<feature type="domain" description="Thioredoxin" evidence="3">
    <location>
        <begin position="667"/>
        <end position="759"/>
    </location>
</feature>
<evidence type="ECO:0000313" key="4">
    <source>
        <dbReference type="EMBL" id="KAG5416024.1"/>
    </source>
</evidence>
<proteinExistence type="predicted"/>
<evidence type="ECO:0000259" key="3">
    <source>
        <dbReference type="Pfam" id="PF00085"/>
    </source>
</evidence>
<dbReference type="SUPFAM" id="SSF48452">
    <property type="entry name" value="TPR-like"/>
    <property type="match status" value="1"/>
</dbReference>
<keyword evidence="1" id="KW-0802">TPR repeat</keyword>
<dbReference type="Proteomes" id="UP000823674">
    <property type="component" value="Chromosome A01"/>
</dbReference>
<dbReference type="Gene3D" id="1.25.40.10">
    <property type="entry name" value="Tetratricopeptide repeat domain"/>
    <property type="match status" value="1"/>
</dbReference>
<dbReference type="PANTHER" id="PTHR46050">
    <property type="entry name" value="TPR REPEAT-CONTAINING THIOREDOXIN"/>
    <property type="match status" value="1"/>
</dbReference>
<feature type="region of interest" description="Disordered" evidence="2">
    <location>
        <begin position="132"/>
        <end position="216"/>
    </location>
</feature>
<dbReference type="Pfam" id="PF13181">
    <property type="entry name" value="TPR_8"/>
    <property type="match status" value="2"/>
</dbReference>
<dbReference type="Pfam" id="PF00085">
    <property type="entry name" value="Thioredoxin"/>
    <property type="match status" value="1"/>
</dbReference>
<name>A0ABQ7P2B3_BRACM</name>
<dbReference type="SMART" id="SM00028">
    <property type="entry name" value="TPR"/>
    <property type="match status" value="6"/>
</dbReference>
<feature type="region of interest" description="Disordered" evidence="2">
    <location>
        <begin position="21"/>
        <end position="110"/>
    </location>
</feature>
<dbReference type="InterPro" id="IPR019734">
    <property type="entry name" value="TPR_rpt"/>
</dbReference>
<dbReference type="CDD" id="cd02947">
    <property type="entry name" value="TRX_family"/>
    <property type="match status" value="1"/>
</dbReference>
<dbReference type="InterPro" id="IPR011990">
    <property type="entry name" value="TPR-like_helical_dom_sf"/>
</dbReference>
<feature type="repeat" description="TPR" evidence="1">
    <location>
        <begin position="292"/>
        <end position="325"/>
    </location>
</feature>